<dbReference type="OrthoDB" id="18884at2759"/>
<dbReference type="InterPro" id="IPR054711">
    <property type="entry name" value="eIF3a_PCI_TPR-like"/>
</dbReference>
<keyword evidence="4 7" id="KW-0694">RNA-binding</keyword>
<dbReference type="GO" id="GO:0003729">
    <property type="term" value="F:mRNA binding"/>
    <property type="evidence" value="ECO:0007669"/>
    <property type="project" value="TreeGrafter"/>
</dbReference>
<dbReference type="HAMAP" id="MF_03000">
    <property type="entry name" value="eIF3a"/>
    <property type="match status" value="1"/>
</dbReference>
<dbReference type="Proteomes" id="UP000000689">
    <property type="component" value="Chromosome 1"/>
</dbReference>
<accession>G0W525</accession>
<feature type="compositionally biased region" description="Low complexity" evidence="8">
    <location>
        <begin position="916"/>
        <end position="935"/>
    </location>
</feature>
<evidence type="ECO:0000256" key="1">
    <source>
        <dbReference type="ARBA" id="ARBA00004496"/>
    </source>
</evidence>
<evidence type="ECO:0000256" key="3">
    <source>
        <dbReference type="ARBA" id="ARBA00022540"/>
    </source>
</evidence>
<feature type="compositionally biased region" description="Acidic residues" evidence="8">
    <location>
        <begin position="504"/>
        <end position="535"/>
    </location>
</feature>
<dbReference type="EMBL" id="HE580267">
    <property type="protein sequence ID" value="CCD22913.1"/>
    <property type="molecule type" value="Genomic_DNA"/>
</dbReference>
<organism evidence="10 11">
    <name type="scientific">Naumovozyma dairenensis (strain ATCC 10597 / BCRC 20456 / CBS 421 / NBRC 0211 / NRRL Y-12639)</name>
    <name type="common">Saccharomyces dairenensis</name>
    <dbReference type="NCBI Taxonomy" id="1071378"/>
    <lineage>
        <taxon>Eukaryota</taxon>
        <taxon>Fungi</taxon>
        <taxon>Dikarya</taxon>
        <taxon>Ascomycota</taxon>
        <taxon>Saccharomycotina</taxon>
        <taxon>Saccharomycetes</taxon>
        <taxon>Saccharomycetales</taxon>
        <taxon>Saccharomycetaceae</taxon>
        <taxon>Naumovozyma</taxon>
    </lineage>
</organism>
<dbReference type="GO" id="GO:0010494">
    <property type="term" value="C:cytoplasmic stress granule"/>
    <property type="evidence" value="ECO:0007669"/>
    <property type="project" value="EnsemblFungi"/>
</dbReference>
<dbReference type="HOGENOM" id="CLU_002096_2_1_1"/>
<keyword evidence="2 7" id="KW-0963">Cytoplasm</keyword>
<dbReference type="InterPro" id="IPR000717">
    <property type="entry name" value="PCI_dom"/>
</dbReference>
<dbReference type="GO" id="GO:0071541">
    <property type="term" value="C:eukaryotic translation initiation factor 3 complex, eIF3m"/>
    <property type="evidence" value="ECO:0007669"/>
    <property type="project" value="TreeGrafter"/>
</dbReference>
<name>G0W525_NAUDC</name>
<dbReference type="FunFam" id="4.10.860.10:FF:000001">
    <property type="entry name" value="Eukaryotic translation initiation factor 3 subunit A"/>
    <property type="match status" value="1"/>
</dbReference>
<feature type="compositionally biased region" description="Pro residues" evidence="8">
    <location>
        <begin position="905"/>
        <end position="915"/>
    </location>
</feature>
<dbReference type="PANTHER" id="PTHR14005">
    <property type="entry name" value="EUKARYOTIC TRANSLATION INITIATION FACTOR 3, THETA SUBUNIT"/>
    <property type="match status" value="1"/>
</dbReference>
<dbReference type="GO" id="GO:0043614">
    <property type="term" value="C:multi-eIF complex"/>
    <property type="evidence" value="ECO:0007669"/>
    <property type="project" value="EnsemblFungi"/>
</dbReference>
<dbReference type="GO" id="GO:0016282">
    <property type="term" value="C:eukaryotic 43S preinitiation complex"/>
    <property type="evidence" value="ECO:0007669"/>
    <property type="project" value="UniProtKB-UniRule"/>
</dbReference>
<dbReference type="AlphaFoldDB" id="G0W525"/>
<keyword evidence="6 7" id="KW-0175">Coiled coil</keyword>
<proteinExistence type="inferred from homology"/>
<reference evidence="10 11" key="1">
    <citation type="journal article" date="2011" name="Proc. Natl. Acad. Sci. U.S.A.">
        <title>Evolutionary erosion of yeast sex chromosomes by mating-type switching accidents.</title>
        <authorList>
            <person name="Gordon J.L."/>
            <person name="Armisen D."/>
            <person name="Proux-Wera E."/>
            <person name="Oheigeartaigh S.S."/>
            <person name="Byrne K.P."/>
            <person name="Wolfe K.H."/>
        </authorList>
    </citation>
    <scope>NUCLEOTIDE SEQUENCE [LARGE SCALE GENOMIC DNA]</scope>
    <source>
        <strain evidence="11">ATCC 10597 / BCRC 20456 / CBS 421 / NBRC 0211 / NRRL Y-12639</strain>
    </source>
</reference>
<dbReference type="InterPro" id="IPR027512">
    <property type="entry name" value="EIF3A"/>
</dbReference>
<comment type="similarity">
    <text evidence="7">Belongs to the eIF-3 subunit A family.</text>
</comment>
<dbReference type="GO" id="GO:0002188">
    <property type="term" value="P:translation reinitiation"/>
    <property type="evidence" value="ECO:0007669"/>
    <property type="project" value="EnsemblFungi"/>
</dbReference>
<keyword evidence="5 7" id="KW-0648">Protein biosynthesis</keyword>
<evidence type="ECO:0000256" key="7">
    <source>
        <dbReference type="HAMAP-Rule" id="MF_03000"/>
    </source>
</evidence>
<feature type="region of interest" description="Disordered" evidence="8">
    <location>
        <begin position="856"/>
        <end position="1000"/>
    </location>
</feature>
<dbReference type="Gene3D" id="4.10.860.10">
    <property type="entry name" value="UVR domain"/>
    <property type="match status" value="1"/>
</dbReference>
<evidence type="ECO:0000256" key="2">
    <source>
        <dbReference type="ARBA" id="ARBA00022490"/>
    </source>
</evidence>
<dbReference type="PANTHER" id="PTHR14005:SF0">
    <property type="entry name" value="EUKARYOTIC TRANSLATION INITIATION FACTOR 3 SUBUNIT A"/>
    <property type="match status" value="1"/>
</dbReference>
<dbReference type="GO" id="GO:0033290">
    <property type="term" value="C:eukaryotic 48S preinitiation complex"/>
    <property type="evidence" value="ECO:0007669"/>
    <property type="project" value="UniProtKB-UniRule"/>
</dbReference>
<dbReference type="Gene3D" id="1.25.40.860">
    <property type="match status" value="2"/>
</dbReference>
<evidence type="ECO:0000256" key="5">
    <source>
        <dbReference type="ARBA" id="ARBA00022917"/>
    </source>
</evidence>
<feature type="compositionally biased region" description="Basic and acidic residues" evidence="8">
    <location>
        <begin position="886"/>
        <end position="895"/>
    </location>
</feature>
<dbReference type="RefSeq" id="XP_003668156.1">
    <property type="nucleotide sequence ID" value="XM_003668108.1"/>
</dbReference>
<evidence type="ECO:0000256" key="6">
    <source>
        <dbReference type="ARBA" id="ARBA00023054"/>
    </source>
</evidence>
<comment type="function">
    <text evidence="7">RNA-binding component of the eukaryotic translation initiation factor 3 (eIF-3) complex, which is involved in protein synthesis of a specialized repertoire of mRNAs and, together with other initiation factors, stimulates binding of mRNA and methionyl-tRNAi to the 40S ribosome. The eIF-3 complex specifically targets and initiates translation of a subset of mRNAs involved in cell proliferation.</text>
</comment>
<evidence type="ECO:0000256" key="8">
    <source>
        <dbReference type="SAM" id="MobiDB-lite"/>
    </source>
</evidence>
<dbReference type="SMART" id="SM00088">
    <property type="entry name" value="PINT"/>
    <property type="match status" value="1"/>
</dbReference>
<keyword evidence="11" id="KW-1185">Reference proteome</keyword>
<dbReference type="Pfam" id="PF22591">
    <property type="entry name" value="eIF3a_PCI_TPR-like"/>
    <property type="match status" value="1"/>
</dbReference>
<feature type="compositionally biased region" description="Low complexity" evidence="8">
    <location>
        <begin position="968"/>
        <end position="981"/>
    </location>
</feature>
<feature type="coiled-coil region" evidence="7">
    <location>
        <begin position="633"/>
        <end position="663"/>
    </location>
</feature>
<dbReference type="GeneID" id="11494522"/>
<evidence type="ECO:0000259" key="9">
    <source>
        <dbReference type="PROSITE" id="PS50250"/>
    </source>
</evidence>
<dbReference type="GO" id="GO:0003743">
    <property type="term" value="F:translation initiation factor activity"/>
    <property type="evidence" value="ECO:0007669"/>
    <property type="project" value="UniProtKB-UniRule"/>
</dbReference>
<evidence type="ECO:0000256" key="4">
    <source>
        <dbReference type="ARBA" id="ARBA00022884"/>
    </source>
</evidence>
<keyword evidence="3 7" id="KW-0396">Initiation factor</keyword>
<protein>
    <recommendedName>
        <fullName evidence="7">Eukaryotic translation initiation factor 3 subunit A</fullName>
        <shortName evidence="7">eIF3a</shortName>
    </recommendedName>
    <alternativeName>
        <fullName evidence="7">Eukaryotic translation initiation factor 3 110 kDa subunit homolog</fullName>
        <shortName evidence="7">eIF3 p110</shortName>
    </alternativeName>
    <alternativeName>
        <fullName evidence="7">Translation initiation factor eIF3, p110 subunit homolog</fullName>
    </alternativeName>
</protein>
<comment type="subcellular location">
    <subcellularLocation>
        <location evidence="1 7">Cytoplasm</location>
    </subcellularLocation>
</comment>
<evidence type="ECO:0000313" key="10">
    <source>
        <dbReference type="EMBL" id="CCD22913.1"/>
    </source>
</evidence>
<feature type="region of interest" description="Disordered" evidence="8">
    <location>
        <begin position="500"/>
        <end position="537"/>
    </location>
</feature>
<dbReference type="KEGG" id="ndi:NDAI_0A07590"/>
<comment type="subunit">
    <text evidence="7">Component of the eukaryotic translation initiation factor 3 (eIF-3) complex.</text>
</comment>
<feature type="compositionally biased region" description="Low complexity" evidence="8">
    <location>
        <begin position="863"/>
        <end position="876"/>
    </location>
</feature>
<dbReference type="GO" id="GO:0000131">
    <property type="term" value="C:incipient cellular bud site"/>
    <property type="evidence" value="ECO:0007669"/>
    <property type="project" value="EnsemblFungi"/>
</dbReference>
<feature type="compositionally biased region" description="Basic and acidic residues" evidence="8">
    <location>
        <begin position="936"/>
        <end position="958"/>
    </location>
</feature>
<dbReference type="PROSITE" id="PS50250">
    <property type="entry name" value="PCI"/>
    <property type="match status" value="1"/>
</dbReference>
<sequence length="1000" mass="113312">MAPPALRPENAIKRAEELISVGESQAALQSLYDFITARRIRWAAPASVEPIVFKFLELGVELKKGKMLKDGLHQYKKLIQGTPEGLVSVGAVARKYVDVVEIKMAAEQAKEDKKIEVDDDLEGGVTPENLLISASEEDQSVGGFNDEAITSWTKFTWEAYRSVLDLLRNNSHLEITYSGVVSRTMQFCLKHNRKNEFKRLAEMLRQHLDAANYQQNKSGSNIIDLNDSATLQRYLDQRFNQVTVSVKLELWHEAFRSVEDVYHLMKMSKAPPKKSVLAKYYENLVKIFFVSGDQLLHTTAWKKFYQIYSTNPNATEDDFKTYASTILLSALSIKLDEVPSVGYDSQQRLYRLLGLESKPTRKEVIASILESDIGSHVDPTVKQFYELLEINYNVGTIKEDLAKLLPQLESKPYFKQYVQSLRDILVRKIFVSASTAYTTVKIDELYELATLPAPFDLTYWNLERALLEAAIDDYVSFSIDYATSSITFVKDPLEVFSVAAEPERVEEEEQQEEAETEEGEEIEPAEVEAEAEVEPEQPVVTRNSYIRNRLAELSDLLHEVESFNEMSYMEKVKLARENLIKQNRDTIERIKSSAEERAKKSHEQKKKYMESAAMYAEQNAELKTQRIMEERAAMEAKLEEEAHRRLVEKKKRELENLKAAEVKKFIDEVNEKGHVYIDPNEVKGLELKQLRDLVVGQLSKGKEELEERMNFAIKKLDYTERAIRKTELPILQKEADAMRDADLVKYDAMKKKIVDAAKAEHDAKLQDHERLVQVYDDYTALKERLVSANDEKMRSIREEKQNQLEAAKKARIEEVRKQRYEEAVAKRKIDIENAARAKHQAQQDEILRKQREIEEKLARKDAQSAPIAASAPVVASGESKPMSFAEKLRAKKEAQRAAGGESPSVPSPSPAPVSSPVPAAAPVASSPAPTKSAPKTKADLDEIARKQREMEEAIEKKLSGGRSPAPTPAAQTSSASPTPTADSGKLSFAEKMKLRRAGKK</sequence>
<dbReference type="STRING" id="1071378.G0W525"/>
<dbReference type="OMA" id="EHITNKR"/>
<evidence type="ECO:0000313" key="11">
    <source>
        <dbReference type="Proteomes" id="UP000000689"/>
    </source>
</evidence>
<dbReference type="GO" id="GO:0001732">
    <property type="term" value="P:formation of cytoplasmic translation initiation complex"/>
    <property type="evidence" value="ECO:0007669"/>
    <property type="project" value="UniProtKB-UniRule"/>
</dbReference>
<dbReference type="eggNOG" id="KOG2072">
    <property type="taxonomic scope" value="Eukaryota"/>
</dbReference>
<gene>
    <name evidence="10" type="primary">NDAI0A07590</name>
    <name evidence="7" type="synonym">TIF32</name>
    <name evidence="10" type="ordered locus">NDAI_0A07590</name>
</gene>
<dbReference type="GO" id="GO:0071540">
    <property type="term" value="C:eukaryotic translation initiation factor 3 complex, eIF3e"/>
    <property type="evidence" value="ECO:0007669"/>
    <property type="project" value="TreeGrafter"/>
</dbReference>
<feature type="domain" description="PCI" evidence="9">
    <location>
        <begin position="319"/>
        <end position="493"/>
    </location>
</feature>